<reference evidence="4" key="2">
    <citation type="submission" date="2021-05" db="EMBL/GenBank/DDBJ databases">
        <authorList>
            <person name="Moolhuijzen P.M."/>
            <person name="Moffat C.S."/>
        </authorList>
    </citation>
    <scope>NUCLEOTIDE SEQUENCE</scope>
    <source>
        <strain evidence="4">86-124</strain>
    </source>
</reference>
<feature type="domain" description="DUF7907" evidence="2">
    <location>
        <begin position="29"/>
        <end position="203"/>
    </location>
</feature>
<evidence type="ECO:0000256" key="1">
    <source>
        <dbReference type="SAM" id="SignalP"/>
    </source>
</evidence>
<gene>
    <name evidence="4" type="ORF">Ptr86124_001779</name>
    <name evidence="3" type="ORF">PtrM4_062020</name>
</gene>
<dbReference type="Proteomes" id="UP000245464">
    <property type="component" value="Chromosome 2"/>
</dbReference>
<comment type="caution">
    <text evidence="3">The sequence shown here is derived from an EMBL/GenBank/DDBJ whole genome shotgun (WGS) entry which is preliminary data.</text>
</comment>
<dbReference type="Proteomes" id="UP000249757">
    <property type="component" value="Unassembled WGS sequence"/>
</dbReference>
<dbReference type="OrthoDB" id="3515453at2759"/>
<dbReference type="EMBL" id="NQIK02000002">
    <property type="protein sequence ID" value="KAF7574579.1"/>
    <property type="molecule type" value="Genomic_DNA"/>
</dbReference>
<reference evidence="6" key="4">
    <citation type="journal article" date="2022" name="Microb. Genom.">
        <title>A global pangenome for the wheat fungal pathogen Pyrenophora tritici-repentis and prediction of effector protein structural homology.</title>
        <authorList>
            <person name="Moolhuijzen P.M."/>
            <person name="See P.T."/>
            <person name="Shi G."/>
            <person name="Powell H.R."/>
            <person name="Cockram J."/>
            <person name="Jorgensen L.N."/>
            <person name="Benslimane H."/>
            <person name="Strelkov S.E."/>
            <person name="Turner J."/>
            <person name="Liu Z."/>
            <person name="Moffat C.S."/>
        </authorList>
    </citation>
    <scope>NUCLEOTIDE SEQUENCE [LARGE SCALE GENOMIC DNA]</scope>
</reference>
<evidence type="ECO:0000313" key="6">
    <source>
        <dbReference type="Proteomes" id="UP000249757"/>
    </source>
</evidence>
<reference evidence="4" key="3">
    <citation type="journal article" date="2022" name="bioRxiv">
        <title>A global pangenome for the wheat fungal pathogen Pyrenophora tritici-repentis and prediction of effector protein structural homology.</title>
        <authorList>
            <person name="Moolhuijzen P."/>
            <person name="See P.T."/>
            <person name="Shi G."/>
            <person name="Powell H.R."/>
            <person name="Cockram J."/>
            <person name="Jorgensen L.N."/>
            <person name="Benslimane H."/>
            <person name="Strelkov S.E."/>
            <person name="Turner J."/>
            <person name="Liu Z."/>
            <person name="Moffat C.S."/>
        </authorList>
    </citation>
    <scope>NUCLEOTIDE SEQUENCE</scope>
    <source>
        <strain evidence="4">86-124</strain>
    </source>
</reference>
<keyword evidence="6" id="KW-1185">Reference proteome</keyword>
<dbReference type="OMA" id="RWYACET"/>
<protein>
    <submittedName>
        <fullName evidence="3">Atrophin-1 domain containing protein</fullName>
    </submittedName>
</protein>
<reference evidence="3 5" key="1">
    <citation type="journal article" date="2018" name="BMC Genomics">
        <title>Comparative genomics of the wheat fungal pathogen Pyrenophora tritici-repentis reveals chromosomal variations and genome plasticity.</title>
        <authorList>
            <person name="Moolhuijzen P."/>
            <person name="See P.T."/>
            <person name="Hane J.K."/>
            <person name="Shi G."/>
            <person name="Liu Z."/>
            <person name="Oliver R.P."/>
            <person name="Moffat C.S."/>
        </authorList>
    </citation>
    <scope>NUCLEOTIDE SEQUENCE [LARGE SCALE GENOMIC DNA]</scope>
    <source>
        <strain evidence="3">M4</strain>
    </source>
</reference>
<dbReference type="InterPro" id="IPR057229">
    <property type="entry name" value="DUF7907"/>
</dbReference>
<dbReference type="EMBL" id="NRDI02000002">
    <property type="protein sequence ID" value="KAI1518651.1"/>
    <property type="molecule type" value="Genomic_DNA"/>
</dbReference>
<proteinExistence type="predicted"/>
<evidence type="ECO:0000313" key="3">
    <source>
        <dbReference type="EMBL" id="KAF7574579.1"/>
    </source>
</evidence>
<evidence type="ECO:0000313" key="5">
    <source>
        <dbReference type="Proteomes" id="UP000245464"/>
    </source>
</evidence>
<organism evidence="3 5">
    <name type="scientific">Pyrenophora tritici-repentis</name>
    <dbReference type="NCBI Taxonomy" id="45151"/>
    <lineage>
        <taxon>Eukaryota</taxon>
        <taxon>Fungi</taxon>
        <taxon>Dikarya</taxon>
        <taxon>Ascomycota</taxon>
        <taxon>Pezizomycotina</taxon>
        <taxon>Dothideomycetes</taxon>
        <taxon>Pleosporomycetidae</taxon>
        <taxon>Pleosporales</taxon>
        <taxon>Pleosporineae</taxon>
        <taxon>Pleosporaceae</taxon>
        <taxon>Pyrenophora</taxon>
    </lineage>
</organism>
<feature type="chain" id="PRO_5042701211" evidence="1">
    <location>
        <begin position="19"/>
        <end position="206"/>
    </location>
</feature>
<evidence type="ECO:0000313" key="4">
    <source>
        <dbReference type="EMBL" id="KAI1518651.1"/>
    </source>
</evidence>
<name>A0A2W1GSR3_9PLEO</name>
<feature type="signal peptide" evidence="1">
    <location>
        <begin position="1"/>
        <end position="18"/>
    </location>
</feature>
<keyword evidence="1" id="KW-0732">Signal</keyword>
<dbReference type="AlphaFoldDB" id="A0A2W1GSR3"/>
<accession>A0A2W1GSR3</accession>
<dbReference type="Pfam" id="PF25484">
    <property type="entry name" value="DUF7907"/>
    <property type="match status" value="1"/>
</dbReference>
<evidence type="ECO:0000259" key="2">
    <source>
        <dbReference type="Pfam" id="PF25484"/>
    </source>
</evidence>
<sequence>MKTSSILLSLAAAAIAIAQDPFYNITTPPFNLLVASDDGSIDTTLSACHIGAALESLCLSDADFGSSPTTLRPAEFQFNSSIYSQTPDETTSSTGILTWWLRTDADTKYPSSMSFNYDATTDLALPIIFPGDTNAQVLSWDKQDKLTIQGYVRGPNNTGSYQNFYRWYACETYYGSYNYKNLAWALGADEPENESCVPVTVTRTFV</sequence>